<gene>
    <name evidence="1" type="ORF">SCHCODRAFT_112179</name>
</gene>
<sequence>MDDQTRITDIEKDDVEEYETWHIKDVLVKWLAEYCNSVDTQAARAARNFAEAFTIYFDNAHLEARKMEYRHSEALRDFVERVIGFGYCEAMDDNMSFRSHVATIIKHMCLVLDFARENDLISDESDTVRKEILYVQHYHRAVRAFQTLAACYHQAFVVPRVRLGPRRWFVQVMVHDVRSDCVIVGRTGDINGLGSKLDDPEVDYSDLPPDPLKICIPKAASILMQPTDTILGDLYRIDEDHFILGSMLAYRPFDLAHKPIGVELLDEDEADELPFTTPFRDPLRARSFDPAFLVGADGTAYIIPLSIFPVPPGTVDVALTPFNVNHHAFADFKIPHNIDDYRIEALGPPFRAWGPDGLPLHHMRRAHNGPVATLADFCLPHDDIGYRERRARLLSLPSPFDIHAVPVYPQGANILLPGPDYDVAQRAGLMDARPASARRTFLGIPMSSAQSPPGPLPSGHPAYRVFNRPPLPESWYEARDRVFQDDPEDFSEYLPCVIMAEGGECALHA</sequence>
<dbReference type="HOGENOM" id="CLU_532268_0_0_1"/>
<feature type="non-terminal residue" evidence="1">
    <location>
        <position position="509"/>
    </location>
</feature>
<evidence type="ECO:0000313" key="1">
    <source>
        <dbReference type="EMBL" id="EFI93811.1"/>
    </source>
</evidence>
<organism evidence="2">
    <name type="scientific">Schizophyllum commune (strain H4-8 / FGSC 9210)</name>
    <name type="common">Split gill fungus</name>
    <dbReference type="NCBI Taxonomy" id="578458"/>
    <lineage>
        <taxon>Eukaryota</taxon>
        <taxon>Fungi</taxon>
        <taxon>Dikarya</taxon>
        <taxon>Basidiomycota</taxon>
        <taxon>Agaricomycotina</taxon>
        <taxon>Agaricomycetes</taxon>
        <taxon>Agaricomycetidae</taxon>
        <taxon>Agaricales</taxon>
        <taxon>Schizophyllaceae</taxon>
        <taxon>Schizophyllum</taxon>
    </lineage>
</organism>
<protein>
    <submittedName>
        <fullName evidence="1">Uncharacterized protein</fullName>
    </submittedName>
</protein>
<dbReference type="Proteomes" id="UP000007431">
    <property type="component" value="Unassembled WGS sequence"/>
</dbReference>
<accession>D8QE91</accession>
<reference evidence="1 2" key="1">
    <citation type="journal article" date="2010" name="Nat. Biotechnol.">
        <title>Genome sequence of the model mushroom Schizophyllum commune.</title>
        <authorList>
            <person name="Ohm R.A."/>
            <person name="de Jong J.F."/>
            <person name="Lugones L.G."/>
            <person name="Aerts A."/>
            <person name="Kothe E."/>
            <person name="Stajich J.E."/>
            <person name="de Vries R.P."/>
            <person name="Record E."/>
            <person name="Levasseur A."/>
            <person name="Baker S.E."/>
            <person name="Bartholomew K.A."/>
            <person name="Coutinho P.M."/>
            <person name="Erdmann S."/>
            <person name="Fowler T.J."/>
            <person name="Gathman A.C."/>
            <person name="Lombard V."/>
            <person name="Henrissat B."/>
            <person name="Knabe N."/>
            <person name="Kuees U."/>
            <person name="Lilly W.W."/>
            <person name="Lindquist E."/>
            <person name="Lucas S."/>
            <person name="Magnuson J.K."/>
            <person name="Piumi F."/>
            <person name="Raudaskoski M."/>
            <person name="Salamov A."/>
            <person name="Schmutz J."/>
            <person name="Schwarze F.W.M.R."/>
            <person name="vanKuyk P.A."/>
            <person name="Horton J.S."/>
            <person name="Grigoriev I.V."/>
            <person name="Woesten H.A.B."/>
        </authorList>
    </citation>
    <scope>NUCLEOTIDE SEQUENCE [LARGE SCALE GENOMIC DNA]</scope>
    <source>
        <strain evidence="2">H4-8 / FGSC 9210</strain>
    </source>
</reference>
<name>D8QE91_SCHCM</name>
<proteinExistence type="predicted"/>
<evidence type="ECO:0000313" key="2">
    <source>
        <dbReference type="Proteomes" id="UP000007431"/>
    </source>
</evidence>
<dbReference type="GeneID" id="9590589"/>
<dbReference type="KEGG" id="scm:SCHCO_02513181"/>
<dbReference type="RefSeq" id="XP_003028714.1">
    <property type="nucleotide sequence ID" value="XM_003028668.1"/>
</dbReference>
<dbReference type="InParanoid" id="D8QE91"/>
<dbReference type="OrthoDB" id="10300520at2759"/>
<dbReference type="VEuPathDB" id="FungiDB:SCHCODRAFT_02513181"/>
<keyword evidence="2" id="KW-1185">Reference proteome</keyword>
<dbReference type="AlphaFoldDB" id="D8QE91"/>
<dbReference type="EMBL" id="GL377310">
    <property type="protein sequence ID" value="EFI93811.1"/>
    <property type="molecule type" value="Genomic_DNA"/>
</dbReference>